<protein>
    <submittedName>
        <fullName evidence="2">Uncharacterized protein</fullName>
    </submittedName>
</protein>
<evidence type="ECO:0000256" key="1">
    <source>
        <dbReference type="SAM" id="MobiDB-lite"/>
    </source>
</evidence>
<dbReference type="EMBL" id="CVQI01000471">
    <property type="protein sequence ID" value="CRJ96989.1"/>
    <property type="molecule type" value="Genomic_DNA"/>
</dbReference>
<dbReference type="Proteomes" id="UP000045706">
    <property type="component" value="Unassembled WGS sequence"/>
</dbReference>
<dbReference type="AlphaFoldDB" id="A0A0G4KHD5"/>
<feature type="non-terminal residue" evidence="2">
    <location>
        <position position="1"/>
    </location>
</feature>
<evidence type="ECO:0000313" key="3">
    <source>
        <dbReference type="Proteomes" id="UP000045706"/>
    </source>
</evidence>
<sequence>CAQHLPVPVPQRCLHWHSLLRLQDLDRGPVPPGQAQRQEGQDRQCHRPRPRAGLCLLRRGHGLRQGLRRELDPRPPHQPPRGQEGQERR</sequence>
<evidence type="ECO:0000313" key="2">
    <source>
        <dbReference type="EMBL" id="CRJ96989.1"/>
    </source>
</evidence>
<gene>
    <name evidence="2" type="ORF">BN1723_020834</name>
</gene>
<feature type="region of interest" description="Disordered" evidence="1">
    <location>
        <begin position="24"/>
        <end position="89"/>
    </location>
</feature>
<reference evidence="3" key="1">
    <citation type="submission" date="2015-05" db="EMBL/GenBank/DDBJ databases">
        <authorList>
            <person name="Fogelqvist Johan"/>
        </authorList>
    </citation>
    <scope>NUCLEOTIDE SEQUENCE [LARGE SCALE GENOMIC DNA]</scope>
</reference>
<accession>A0A0G4KHD5</accession>
<proteinExistence type="predicted"/>
<name>A0A0G4KHD5_VERLO</name>
<organism evidence="2 3">
    <name type="scientific">Verticillium longisporum</name>
    <name type="common">Verticillium dahliae var. longisporum</name>
    <dbReference type="NCBI Taxonomy" id="100787"/>
    <lineage>
        <taxon>Eukaryota</taxon>
        <taxon>Fungi</taxon>
        <taxon>Dikarya</taxon>
        <taxon>Ascomycota</taxon>
        <taxon>Pezizomycotina</taxon>
        <taxon>Sordariomycetes</taxon>
        <taxon>Hypocreomycetidae</taxon>
        <taxon>Glomerellales</taxon>
        <taxon>Plectosphaerellaceae</taxon>
        <taxon>Verticillium</taxon>
    </lineage>
</organism>
<feature type="non-terminal residue" evidence="2">
    <location>
        <position position="89"/>
    </location>
</feature>